<evidence type="ECO:0000256" key="1">
    <source>
        <dbReference type="ARBA" id="ARBA00022723"/>
    </source>
</evidence>
<dbReference type="GO" id="GO:0000977">
    <property type="term" value="F:RNA polymerase II transcription regulatory region sequence-specific DNA binding"/>
    <property type="evidence" value="ECO:0007669"/>
    <property type="project" value="TreeGrafter"/>
</dbReference>
<dbReference type="PANTHER" id="PTHR14196">
    <property type="entry name" value="ODD-SKIPPED - RELATED"/>
    <property type="match status" value="1"/>
</dbReference>
<keyword evidence="1" id="KW-0479">Metal-binding</keyword>
<dbReference type="PANTHER" id="PTHR14196:SF12">
    <property type="entry name" value="ZINC FINGER PROTEIN 208-LIKE"/>
    <property type="match status" value="1"/>
</dbReference>
<organism evidence="8 9">
    <name type="scientific">Pristionchus entomophagus</name>
    <dbReference type="NCBI Taxonomy" id="358040"/>
    <lineage>
        <taxon>Eukaryota</taxon>
        <taxon>Metazoa</taxon>
        <taxon>Ecdysozoa</taxon>
        <taxon>Nematoda</taxon>
        <taxon>Chromadorea</taxon>
        <taxon>Rhabditida</taxon>
        <taxon>Rhabditina</taxon>
        <taxon>Diplogasteromorpha</taxon>
        <taxon>Diplogasteroidea</taxon>
        <taxon>Neodiplogasteridae</taxon>
        <taxon>Pristionchus</taxon>
    </lineage>
</organism>
<dbReference type="GO" id="GO:0005634">
    <property type="term" value="C:nucleus"/>
    <property type="evidence" value="ECO:0007669"/>
    <property type="project" value="TreeGrafter"/>
</dbReference>
<feature type="domain" description="C2H2-type" evidence="7">
    <location>
        <begin position="190"/>
        <end position="217"/>
    </location>
</feature>
<feature type="region of interest" description="Disordered" evidence="6">
    <location>
        <begin position="41"/>
        <end position="79"/>
    </location>
</feature>
<sequence length="247" mass="28969">FVTTINCTYLVRCLRYPRMDLNGYDDLSEFFYLPFENSDDNNSQVESKSGLMLTESPSSVDRSDEWKNQENTVEEDDDQNRSVFETSLCDGDADDEVDFDLEQQEMRISDVSFEKLFLHHNEDINDVAVQSHIEENGIENKRIFCRSRALRCRGVEESHPFSCTFCSKSFNKRWRLSCHLEQVHAKIRNFACSDCGKRFRSDYDLRRHSTTHTGERFVCYHCDSGFASKQRVACHIRRSLACWDRKS</sequence>
<dbReference type="InterPro" id="IPR036236">
    <property type="entry name" value="Znf_C2H2_sf"/>
</dbReference>
<dbReference type="Proteomes" id="UP001432027">
    <property type="component" value="Unassembled WGS sequence"/>
</dbReference>
<dbReference type="GO" id="GO:0032502">
    <property type="term" value="P:developmental process"/>
    <property type="evidence" value="ECO:0007669"/>
    <property type="project" value="UniProtKB-ARBA"/>
</dbReference>
<evidence type="ECO:0000313" key="9">
    <source>
        <dbReference type="Proteomes" id="UP001432027"/>
    </source>
</evidence>
<evidence type="ECO:0000256" key="6">
    <source>
        <dbReference type="SAM" id="MobiDB-lite"/>
    </source>
</evidence>
<dbReference type="Gene3D" id="3.30.160.60">
    <property type="entry name" value="Classic Zinc Finger"/>
    <property type="match status" value="1"/>
</dbReference>
<feature type="domain" description="C2H2-type" evidence="7">
    <location>
        <begin position="161"/>
        <end position="189"/>
    </location>
</feature>
<gene>
    <name evidence="8" type="ORF">PENTCL1PPCAC_18044</name>
</gene>
<keyword evidence="9" id="KW-1185">Reference proteome</keyword>
<keyword evidence="3 5" id="KW-0863">Zinc-finger</keyword>
<comment type="caution">
    <text evidence="8">The sequence shown here is derived from an EMBL/GenBank/DDBJ whole genome shotgun (WGS) entry which is preliminary data.</text>
</comment>
<evidence type="ECO:0000256" key="2">
    <source>
        <dbReference type="ARBA" id="ARBA00022737"/>
    </source>
</evidence>
<evidence type="ECO:0000256" key="4">
    <source>
        <dbReference type="ARBA" id="ARBA00022833"/>
    </source>
</evidence>
<evidence type="ECO:0000256" key="3">
    <source>
        <dbReference type="ARBA" id="ARBA00022771"/>
    </source>
</evidence>
<dbReference type="GO" id="GO:0000981">
    <property type="term" value="F:DNA-binding transcription factor activity, RNA polymerase II-specific"/>
    <property type="evidence" value="ECO:0007669"/>
    <property type="project" value="TreeGrafter"/>
</dbReference>
<dbReference type="AlphaFoldDB" id="A0AAV5TNJ8"/>
<protein>
    <recommendedName>
        <fullName evidence="7">C2H2-type domain-containing protein</fullName>
    </recommendedName>
</protein>
<dbReference type="FunFam" id="3.30.160.60:FF:000202">
    <property type="entry name" value="Zinc finger protein 574"/>
    <property type="match status" value="1"/>
</dbReference>
<dbReference type="GO" id="GO:0008270">
    <property type="term" value="F:zinc ion binding"/>
    <property type="evidence" value="ECO:0007669"/>
    <property type="project" value="UniProtKB-KW"/>
</dbReference>
<name>A0AAV5TNJ8_9BILA</name>
<reference evidence="8" key="1">
    <citation type="submission" date="2023-10" db="EMBL/GenBank/DDBJ databases">
        <title>Genome assembly of Pristionchus species.</title>
        <authorList>
            <person name="Yoshida K."/>
            <person name="Sommer R.J."/>
        </authorList>
    </citation>
    <scope>NUCLEOTIDE SEQUENCE</scope>
    <source>
        <strain evidence="8">RS0144</strain>
    </source>
</reference>
<dbReference type="EMBL" id="BTSX01000004">
    <property type="protein sequence ID" value="GMS95869.1"/>
    <property type="molecule type" value="Genomic_DNA"/>
</dbReference>
<keyword evidence="2" id="KW-0677">Repeat</keyword>
<evidence type="ECO:0000256" key="5">
    <source>
        <dbReference type="PROSITE-ProRule" id="PRU00042"/>
    </source>
</evidence>
<dbReference type="Pfam" id="PF13894">
    <property type="entry name" value="zf-C2H2_4"/>
    <property type="match status" value="1"/>
</dbReference>
<proteinExistence type="predicted"/>
<dbReference type="SUPFAM" id="SSF57667">
    <property type="entry name" value="beta-beta-alpha zinc fingers"/>
    <property type="match status" value="1"/>
</dbReference>
<dbReference type="SMART" id="SM00355">
    <property type="entry name" value="ZnF_C2H2"/>
    <property type="match status" value="3"/>
</dbReference>
<dbReference type="PROSITE" id="PS00028">
    <property type="entry name" value="ZINC_FINGER_C2H2_1"/>
    <property type="match status" value="2"/>
</dbReference>
<accession>A0AAV5TNJ8</accession>
<feature type="non-terminal residue" evidence="8">
    <location>
        <position position="1"/>
    </location>
</feature>
<dbReference type="InterPro" id="IPR050717">
    <property type="entry name" value="C2H2-ZF_Transcription_Reg"/>
</dbReference>
<evidence type="ECO:0000259" key="7">
    <source>
        <dbReference type="PROSITE" id="PS50157"/>
    </source>
</evidence>
<dbReference type="PROSITE" id="PS50157">
    <property type="entry name" value="ZINC_FINGER_C2H2_2"/>
    <property type="match status" value="2"/>
</dbReference>
<keyword evidence="4" id="KW-0862">Zinc</keyword>
<evidence type="ECO:0000313" key="8">
    <source>
        <dbReference type="EMBL" id="GMS95869.1"/>
    </source>
</evidence>
<dbReference type="InterPro" id="IPR013087">
    <property type="entry name" value="Znf_C2H2_type"/>
</dbReference>